<dbReference type="SUPFAM" id="SSF141562">
    <property type="entry name" value="At5g01610-like"/>
    <property type="match status" value="1"/>
</dbReference>
<sequence length="75" mass="8311">MEDIEEAGYVKEVDFPNRIRNLTSVKAKEFLIWITLNEIVVNDSSAKLITFKTLAGLSKSFPVSVFEESGDGEGS</sequence>
<organism evidence="1 2">
    <name type="scientific">Ziziphus jujuba var. spinosa</name>
    <dbReference type="NCBI Taxonomy" id="714518"/>
    <lineage>
        <taxon>Eukaryota</taxon>
        <taxon>Viridiplantae</taxon>
        <taxon>Streptophyta</taxon>
        <taxon>Embryophyta</taxon>
        <taxon>Tracheophyta</taxon>
        <taxon>Spermatophyta</taxon>
        <taxon>Magnoliopsida</taxon>
        <taxon>eudicotyledons</taxon>
        <taxon>Gunneridae</taxon>
        <taxon>Pentapetalae</taxon>
        <taxon>rosids</taxon>
        <taxon>fabids</taxon>
        <taxon>Rosales</taxon>
        <taxon>Rhamnaceae</taxon>
        <taxon>Paliureae</taxon>
        <taxon>Ziziphus</taxon>
    </lineage>
</organism>
<dbReference type="AlphaFoldDB" id="A0A978UFH4"/>
<evidence type="ECO:0000313" key="1">
    <source>
        <dbReference type="EMBL" id="KAH7513517.1"/>
    </source>
</evidence>
<dbReference type="Proteomes" id="UP000813462">
    <property type="component" value="Unassembled WGS sequence"/>
</dbReference>
<dbReference type="Gene3D" id="2.30.240.10">
    <property type="entry name" value="At5g01610-like"/>
    <property type="match status" value="1"/>
</dbReference>
<dbReference type="EMBL" id="JAEACU010000012">
    <property type="protein sequence ID" value="KAH7513517.1"/>
    <property type="molecule type" value="Genomic_DNA"/>
</dbReference>
<reference evidence="1" key="1">
    <citation type="journal article" date="2021" name="Front. Plant Sci.">
        <title>Chromosome-Scale Genome Assembly for Chinese Sour Jujube and Insights Into Its Genome Evolution and Domestication Signature.</title>
        <authorList>
            <person name="Shen L.-Y."/>
            <person name="Luo H."/>
            <person name="Wang X.-L."/>
            <person name="Wang X.-M."/>
            <person name="Qiu X.-J."/>
            <person name="Liu H."/>
            <person name="Zhou S.-S."/>
            <person name="Jia K.-H."/>
            <person name="Nie S."/>
            <person name="Bao Y.-T."/>
            <person name="Zhang R.-G."/>
            <person name="Yun Q.-Z."/>
            <person name="Chai Y.-H."/>
            <person name="Lu J.-Y."/>
            <person name="Li Y."/>
            <person name="Zhao S.-W."/>
            <person name="Mao J.-F."/>
            <person name="Jia S.-G."/>
            <person name="Mao Y.-M."/>
        </authorList>
    </citation>
    <scope>NUCLEOTIDE SEQUENCE</scope>
    <source>
        <strain evidence="1">AT0</strain>
        <tissue evidence="1">Leaf</tissue>
    </source>
</reference>
<name>A0A978UFH4_ZIZJJ</name>
<gene>
    <name evidence="1" type="ORF">FEM48_Zijuj12G0208700</name>
</gene>
<comment type="caution">
    <text evidence="1">The sequence shown here is derived from an EMBL/GenBank/DDBJ whole genome shotgun (WGS) entry which is preliminary data.</text>
</comment>
<evidence type="ECO:0000313" key="2">
    <source>
        <dbReference type="Proteomes" id="UP000813462"/>
    </source>
</evidence>
<dbReference type="InterPro" id="IPR007493">
    <property type="entry name" value="DUF538"/>
</dbReference>
<dbReference type="Pfam" id="PF04398">
    <property type="entry name" value="DUF538"/>
    <property type="match status" value="1"/>
</dbReference>
<proteinExistence type="predicted"/>
<accession>A0A978UFH4</accession>
<protein>
    <submittedName>
        <fullName evidence="1">Uncharacterized protein</fullName>
    </submittedName>
</protein>
<dbReference type="InterPro" id="IPR036758">
    <property type="entry name" value="At5g01610-like"/>
</dbReference>